<reference evidence="3" key="2">
    <citation type="submission" date="2020-05" db="UniProtKB">
        <authorList>
            <consortium name="EnsemblMetazoa"/>
        </authorList>
    </citation>
    <scope>IDENTIFICATION</scope>
</reference>
<evidence type="ECO:0000313" key="2">
    <source>
        <dbReference type="EMBL" id="KFB42540.1"/>
    </source>
</evidence>
<gene>
    <name evidence="2" type="ORF">ZHAS_00010250</name>
</gene>
<accession>A0A084VX46</accession>
<dbReference type="AlphaFoldDB" id="A0A084VX46"/>
<sequence length="98" mass="9696">MQERCNPRVRCATATVGNLPESNGMSAFSGASTIGKPTASIATIHPSGAGGKVAGGGIVAAAVEARLRATGGAANGAGRRRSLQRDVTPTAQFSGSEN</sequence>
<feature type="compositionally biased region" description="Polar residues" evidence="1">
    <location>
        <begin position="85"/>
        <end position="98"/>
    </location>
</feature>
<evidence type="ECO:0000313" key="3">
    <source>
        <dbReference type="EnsemblMetazoa" id="ASIC010250-PA"/>
    </source>
</evidence>
<dbReference type="EMBL" id="KE525195">
    <property type="protein sequence ID" value="KFB42540.1"/>
    <property type="molecule type" value="Genomic_DNA"/>
</dbReference>
<protein>
    <submittedName>
        <fullName evidence="2 3">NADP-dependent oxidoreductase</fullName>
    </submittedName>
</protein>
<organism evidence="2">
    <name type="scientific">Anopheles sinensis</name>
    <name type="common">Mosquito</name>
    <dbReference type="NCBI Taxonomy" id="74873"/>
    <lineage>
        <taxon>Eukaryota</taxon>
        <taxon>Metazoa</taxon>
        <taxon>Ecdysozoa</taxon>
        <taxon>Arthropoda</taxon>
        <taxon>Hexapoda</taxon>
        <taxon>Insecta</taxon>
        <taxon>Pterygota</taxon>
        <taxon>Neoptera</taxon>
        <taxon>Endopterygota</taxon>
        <taxon>Diptera</taxon>
        <taxon>Nematocera</taxon>
        <taxon>Culicoidea</taxon>
        <taxon>Culicidae</taxon>
        <taxon>Anophelinae</taxon>
        <taxon>Anopheles</taxon>
    </lineage>
</organism>
<evidence type="ECO:0000256" key="1">
    <source>
        <dbReference type="SAM" id="MobiDB-lite"/>
    </source>
</evidence>
<evidence type="ECO:0000313" key="4">
    <source>
        <dbReference type="Proteomes" id="UP000030765"/>
    </source>
</evidence>
<dbReference type="EnsemblMetazoa" id="ASIC010250-RA">
    <property type="protein sequence ID" value="ASIC010250-PA"/>
    <property type="gene ID" value="ASIC010250"/>
</dbReference>
<feature type="region of interest" description="Disordered" evidence="1">
    <location>
        <begin position="73"/>
        <end position="98"/>
    </location>
</feature>
<dbReference type="Proteomes" id="UP000030765">
    <property type="component" value="Unassembled WGS sequence"/>
</dbReference>
<dbReference type="VEuPathDB" id="VectorBase:ASIC010250"/>
<proteinExistence type="predicted"/>
<dbReference type="EMBL" id="ATLV01017844">
    <property type="status" value="NOT_ANNOTATED_CDS"/>
    <property type="molecule type" value="Genomic_DNA"/>
</dbReference>
<reference evidence="2 4" key="1">
    <citation type="journal article" date="2014" name="BMC Genomics">
        <title>Genome sequence of Anopheles sinensis provides insight into genetics basis of mosquito competence for malaria parasites.</title>
        <authorList>
            <person name="Zhou D."/>
            <person name="Zhang D."/>
            <person name="Ding G."/>
            <person name="Shi L."/>
            <person name="Hou Q."/>
            <person name="Ye Y."/>
            <person name="Xu Y."/>
            <person name="Zhou H."/>
            <person name="Xiong C."/>
            <person name="Li S."/>
            <person name="Yu J."/>
            <person name="Hong S."/>
            <person name="Yu X."/>
            <person name="Zou P."/>
            <person name="Chen C."/>
            <person name="Chang X."/>
            <person name="Wang W."/>
            <person name="Lv Y."/>
            <person name="Sun Y."/>
            <person name="Ma L."/>
            <person name="Shen B."/>
            <person name="Zhu C."/>
        </authorList>
    </citation>
    <scope>NUCLEOTIDE SEQUENCE [LARGE SCALE GENOMIC DNA]</scope>
</reference>
<keyword evidence="4" id="KW-1185">Reference proteome</keyword>
<name>A0A084VX46_ANOSI</name>